<evidence type="ECO:0000256" key="2">
    <source>
        <dbReference type="SAM" id="MobiDB-lite"/>
    </source>
</evidence>
<feature type="coiled-coil region" evidence="1">
    <location>
        <begin position="25"/>
        <end position="52"/>
    </location>
</feature>
<keyword evidence="1" id="KW-0175">Coiled coil</keyword>
<protein>
    <recommendedName>
        <fullName evidence="5">Flagellar FliJ protein</fullName>
    </recommendedName>
</protein>
<evidence type="ECO:0000313" key="4">
    <source>
        <dbReference type="Proteomes" id="UP001054945"/>
    </source>
</evidence>
<evidence type="ECO:0008006" key="5">
    <source>
        <dbReference type="Google" id="ProtNLM"/>
    </source>
</evidence>
<comment type="caution">
    <text evidence="3">The sequence shown here is derived from an EMBL/GenBank/DDBJ whole genome shotgun (WGS) entry which is preliminary data.</text>
</comment>
<name>A0AAV4Q4T7_CAEEX</name>
<dbReference type="AlphaFoldDB" id="A0AAV4Q4T7"/>
<sequence length="136" mass="16153">MPPFQHLREMFVRTYKDAKYLIEERNDLISKYEAAQVRNVELRKDIRAMERELYTMFQRNIHNSTVIDGLQPHSERLKDILNAIKLKNHQEAKKFKRELQDVSEEAREKDSEQKTLLEDNAAKDDLVGGRISIYYG</sequence>
<evidence type="ECO:0000313" key="3">
    <source>
        <dbReference type="EMBL" id="GIY04678.1"/>
    </source>
</evidence>
<gene>
    <name evidence="3" type="primary">AVEN_51509_1</name>
    <name evidence="3" type="ORF">CEXT_278131</name>
</gene>
<reference evidence="3 4" key="1">
    <citation type="submission" date="2021-06" db="EMBL/GenBank/DDBJ databases">
        <title>Caerostris extrusa draft genome.</title>
        <authorList>
            <person name="Kono N."/>
            <person name="Arakawa K."/>
        </authorList>
    </citation>
    <scope>NUCLEOTIDE SEQUENCE [LARGE SCALE GENOMIC DNA]</scope>
</reference>
<organism evidence="3 4">
    <name type="scientific">Caerostris extrusa</name>
    <name type="common">Bark spider</name>
    <name type="synonym">Caerostris bankana</name>
    <dbReference type="NCBI Taxonomy" id="172846"/>
    <lineage>
        <taxon>Eukaryota</taxon>
        <taxon>Metazoa</taxon>
        <taxon>Ecdysozoa</taxon>
        <taxon>Arthropoda</taxon>
        <taxon>Chelicerata</taxon>
        <taxon>Arachnida</taxon>
        <taxon>Araneae</taxon>
        <taxon>Araneomorphae</taxon>
        <taxon>Entelegynae</taxon>
        <taxon>Araneoidea</taxon>
        <taxon>Araneidae</taxon>
        <taxon>Caerostris</taxon>
    </lineage>
</organism>
<feature type="region of interest" description="Disordered" evidence="2">
    <location>
        <begin position="97"/>
        <end position="118"/>
    </location>
</feature>
<keyword evidence="4" id="KW-1185">Reference proteome</keyword>
<proteinExistence type="predicted"/>
<evidence type="ECO:0000256" key="1">
    <source>
        <dbReference type="SAM" id="Coils"/>
    </source>
</evidence>
<dbReference type="EMBL" id="BPLR01005741">
    <property type="protein sequence ID" value="GIY04678.1"/>
    <property type="molecule type" value="Genomic_DNA"/>
</dbReference>
<dbReference type="Proteomes" id="UP001054945">
    <property type="component" value="Unassembled WGS sequence"/>
</dbReference>
<accession>A0AAV4Q4T7</accession>